<comment type="caution">
    <text evidence="1">The sequence shown here is derived from an EMBL/GenBank/DDBJ whole genome shotgun (WGS) entry which is preliminary data.</text>
</comment>
<organism evidence="1 2">
    <name type="scientific">Ceratodon purpureus</name>
    <name type="common">Fire moss</name>
    <name type="synonym">Dicranum purpureum</name>
    <dbReference type="NCBI Taxonomy" id="3225"/>
    <lineage>
        <taxon>Eukaryota</taxon>
        <taxon>Viridiplantae</taxon>
        <taxon>Streptophyta</taxon>
        <taxon>Embryophyta</taxon>
        <taxon>Bryophyta</taxon>
        <taxon>Bryophytina</taxon>
        <taxon>Bryopsida</taxon>
        <taxon>Dicranidae</taxon>
        <taxon>Pseudoditrichales</taxon>
        <taxon>Ditrichaceae</taxon>
        <taxon>Ceratodon</taxon>
    </lineage>
</organism>
<dbReference type="AlphaFoldDB" id="A0A8T0ITS3"/>
<proteinExistence type="predicted"/>
<gene>
    <name evidence="1" type="ORF">KC19_2G071600</name>
</gene>
<accession>A0A8T0ITS3</accession>
<name>A0A8T0ITS3_CERPU</name>
<dbReference type="EMBL" id="CM026422">
    <property type="protein sequence ID" value="KAG0586196.1"/>
    <property type="molecule type" value="Genomic_DNA"/>
</dbReference>
<protein>
    <submittedName>
        <fullName evidence="1">Uncharacterized protein</fullName>
    </submittedName>
</protein>
<dbReference type="Proteomes" id="UP000822688">
    <property type="component" value="Chromosome 2"/>
</dbReference>
<sequence length="140" mass="15625">MIVILSPSSHDIRHSVNISITSLRRSTGIWFLLQEIVLYRHTQTICHEIIATAADKNEVYVCLRSVWAQPSLGIEAKGRSFFASGFAVSMPMYWIHSWSLREPQQRHQTQGCVWDTQTSCGGLCSAEEIALSGDPETTSG</sequence>
<evidence type="ECO:0000313" key="2">
    <source>
        <dbReference type="Proteomes" id="UP000822688"/>
    </source>
</evidence>
<reference evidence="1" key="1">
    <citation type="submission" date="2020-06" db="EMBL/GenBank/DDBJ databases">
        <title>WGS assembly of Ceratodon purpureus strain R40.</title>
        <authorList>
            <person name="Carey S.B."/>
            <person name="Jenkins J."/>
            <person name="Shu S."/>
            <person name="Lovell J.T."/>
            <person name="Sreedasyam A."/>
            <person name="Maumus F."/>
            <person name="Tiley G.P."/>
            <person name="Fernandez-Pozo N."/>
            <person name="Barry K."/>
            <person name="Chen C."/>
            <person name="Wang M."/>
            <person name="Lipzen A."/>
            <person name="Daum C."/>
            <person name="Saski C.A."/>
            <person name="Payton A.C."/>
            <person name="Mcbreen J.C."/>
            <person name="Conrad R.E."/>
            <person name="Kollar L.M."/>
            <person name="Olsson S."/>
            <person name="Huttunen S."/>
            <person name="Landis J.B."/>
            <person name="Wickett N.J."/>
            <person name="Johnson M.G."/>
            <person name="Rensing S.A."/>
            <person name="Grimwood J."/>
            <person name="Schmutz J."/>
            <person name="Mcdaniel S.F."/>
        </authorList>
    </citation>
    <scope>NUCLEOTIDE SEQUENCE</scope>
    <source>
        <strain evidence="1">R40</strain>
    </source>
</reference>
<keyword evidence="2" id="KW-1185">Reference proteome</keyword>
<evidence type="ECO:0000313" key="1">
    <source>
        <dbReference type="EMBL" id="KAG0586196.1"/>
    </source>
</evidence>